<evidence type="ECO:0000313" key="2">
    <source>
        <dbReference type="Proteomes" id="UP000218263"/>
    </source>
</evidence>
<dbReference type="OrthoDB" id="796042at2"/>
<protein>
    <submittedName>
        <fullName evidence="1">Uncharacterized protein</fullName>
    </submittedName>
</protein>
<dbReference type="EMBL" id="AP017313">
    <property type="protein sequence ID" value="BAU52664.1"/>
    <property type="molecule type" value="Genomic_DNA"/>
</dbReference>
<dbReference type="AlphaFoldDB" id="A0A120MY81"/>
<keyword evidence="2" id="KW-1185">Reference proteome</keyword>
<dbReference type="RefSeq" id="WP_096349964.1">
    <property type="nucleotide sequence ID" value="NZ_AP017313.1"/>
</dbReference>
<proteinExistence type="predicted"/>
<evidence type="ECO:0000313" key="1">
    <source>
        <dbReference type="EMBL" id="BAU52664.1"/>
    </source>
</evidence>
<name>A0A120MY81_9SPHI</name>
<accession>A0A120MY81</accession>
<sequence>MKNSIKLTALLVLASVGVFAANPAKATVPAGDKISFSALPSHQGVDIKVQSASAAKAIVIISDQDGNVIFKDAMPAYKEMEKGYILNQLDNGDYTIEVIADHQTVTKDVHVYDEDGAKEFIISE</sequence>
<gene>
    <name evidence="1" type="ORF">MgSA37_00826</name>
</gene>
<dbReference type="Proteomes" id="UP000218263">
    <property type="component" value="Chromosome"/>
</dbReference>
<organism evidence="1 2">
    <name type="scientific">Mucilaginibacter gotjawali</name>
    <dbReference type="NCBI Taxonomy" id="1550579"/>
    <lineage>
        <taxon>Bacteria</taxon>
        <taxon>Pseudomonadati</taxon>
        <taxon>Bacteroidota</taxon>
        <taxon>Sphingobacteriia</taxon>
        <taxon>Sphingobacteriales</taxon>
        <taxon>Sphingobacteriaceae</taxon>
        <taxon>Mucilaginibacter</taxon>
    </lineage>
</organism>
<dbReference type="KEGG" id="mgot:MgSA37_00826"/>
<reference evidence="1 2" key="1">
    <citation type="submission" date="2015-12" db="EMBL/GenBank/DDBJ databases">
        <title>Genome sequence of Mucilaginibacter gotjawali.</title>
        <authorList>
            <person name="Lee J.S."/>
            <person name="Lee K.C."/>
            <person name="Kim K.K."/>
            <person name="Lee B.W."/>
        </authorList>
    </citation>
    <scope>NUCLEOTIDE SEQUENCE [LARGE SCALE GENOMIC DNA]</scope>
    <source>
        <strain evidence="1 2">SA3-7</strain>
    </source>
</reference>